<dbReference type="OMA" id="FRFHCIK"/>
<dbReference type="GO" id="GO:0046475">
    <property type="term" value="P:glycerophospholipid catabolic process"/>
    <property type="evidence" value="ECO:0007669"/>
    <property type="project" value="TreeGrafter"/>
</dbReference>
<comment type="domain">
    <text evidence="13">The N-terminal C2 domain associates with lipid membranes upon calcium binding.</text>
</comment>
<keyword evidence="10 12" id="KW-0443">Lipid metabolism</keyword>
<dbReference type="InterPro" id="IPR002642">
    <property type="entry name" value="LysoPLipase_cat_dom"/>
</dbReference>
<dbReference type="GO" id="GO:0016020">
    <property type="term" value="C:membrane"/>
    <property type="evidence" value="ECO:0007669"/>
    <property type="project" value="UniProtKB-SubCell"/>
</dbReference>
<dbReference type="SMART" id="SM00022">
    <property type="entry name" value="PLAc"/>
    <property type="match status" value="1"/>
</dbReference>
<dbReference type="SUPFAM" id="SSF49562">
    <property type="entry name" value="C2 domain (Calcium/lipid-binding domain, CaLB)"/>
    <property type="match status" value="1"/>
</dbReference>
<evidence type="ECO:0000256" key="8">
    <source>
        <dbReference type="ARBA" id="ARBA00022837"/>
    </source>
</evidence>
<dbReference type="AlphaFoldDB" id="A0A9F2R6N2"/>
<comment type="catalytic activity">
    <reaction evidence="13">
        <text>a 1,2-diacyl-sn-glycero-3-phosphocholine + H2O = a 1-acyl-sn-glycero-3-phosphocholine + a fatty acid + H(+)</text>
        <dbReference type="Rhea" id="RHEA:15801"/>
        <dbReference type="ChEBI" id="CHEBI:15377"/>
        <dbReference type="ChEBI" id="CHEBI:15378"/>
        <dbReference type="ChEBI" id="CHEBI:28868"/>
        <dbReference type="ChEBI" id="CHEBI:57643"/>
        <dbReference type="ChEBI" id="CHEBI:58168"/>
        <dbReference type="EC" id="3.1.1.4"/>
    </reaction>
</comment>
<dbReference type="PROSITE" id="PS50004">
    <property type="entry name" value="C2"/>
    <property type="match status" value="1"/>
</dbReference>
<evidence type="ECO:0000256" key="5">
    <source>
        <dbReference type="ARBA" id="ARBA00022490"/>
    </source>
</evidence>
<dbReference type="InterPro" id="IPR016035">
    <property type="entry name" value="Acyl_Trfase/lysoPLipase"/>
</dbReference>
<sequence length="804" mass="93110">MESTVEKNQVFPISLLSVKILKASITTSCDLLSSSDCYVTLHLPTASQETFRTQTVRNSYYPVWNETFYFRIQTKIKNIIELKVCHADSVIKDDIQFIVLFDLAKLQPGSPVLEKFSLKPEKQEHPYRYDSLEVEFRLSDVLGPPEQLISNGVIVARELSILDVKVNKEENEKVLRANKNVVLSVPESHEGTQKTSKNLNSFRFHCIKSWGPVLKAKIQNILSNEDSDSDYSLILPLKLLPVGCQVKVELPMKEGSVLELYLQVIDWSQNLDVRLGYELCPDEQDFLRKRKKVVADALYRLLNLGEELQEDEVPVIGLIATGGGIRAMSGLYAHLSALQKLNLLDCITYITTASGSTWTMTDLYQHIEWSHQSLEGHIKQMKRQLLKNKDDVISIERLKYYHKELTERIKNGHLSSFTELWALIQEACFHDKVNPSKLSEQRQALNQGQNPFPIYTVINVKDDISTFDFREWVEFNPYEVGLLKYGAQIRSEDFDSEFFMGRLVKRNPESRICYLEGIWTNIFSPNLLDCLYWTSTPEEFWKRWRENMAKKYEEDYSYATVYKPPSSGYGKLCEIFNDILIDRPLKGESYNFLRGFDFDKDYLHQKEFTKWDDTILDASCCKLTPNTKSLCLIDIGYFMNSSGLPLLKPERNVDVIILLDYELGGMLKQTEKMAKYCEVQGIPFPKVQISEEEQKNMKEYYIFSDEDNPKAPILLCFPLVSCTFKEYSAPGVKRPLSERNEGELNLDKDASPYKTTHVTYSEEDLEKLLNLCHYNILYSKDFILQAIQRAIQKKRHSWSRNDKE</sequence>
<gene>
    <name evidence="17" type="primary">LOC103051992</name>
</gene>
<evidence type="ECO:0000256" key="3">
    <source>
        <dbReference type="ARBA" id="ARBA00004514"/>
    </source>
</evidence>
<keyword evidence="5 13" id="KW-0963">Cytoplasm</keyword>
<evidence type="ECO:0000313" key="17">
    <source>
        <dbReference type="RefSeq" id="XP_007437767.1"/>
    </source>
</evidence>
<dbReference type="GO" id="GO:0047498">
    <property type="term" value="F:calcium-dependent phospholipase A2 activity"/>
    <property type="evidence" value="ECO:0007669"/>
    <property type="project" value="TreeGrafter"/>
</dbReference>
<dbReference type="Pfam" id="PF01735">
    <property type="entry name" value="PLA2_B"/>
    <property type="match status" value="1"/>
</dbReference>
<evidence type="ECO:0000256" key="9">
    <source>
        <dbReference type="ARBA" id="ARBA00022963"/>
    </source>
</evidence>
<evidence type="ECO:0000256" key="4">
    <source>
        <dbReference type="ARBA" id="ARBA00013278"/>
    </source>
</evidence>
<evidence type="ECO:0000256" key="12">
    <source>
        <dbReference type="PROSITE-ProRule" id="PRU00555"/>
    </source>
</evidence>
<dbReference type="FunFam" id="3.40.1090.10:FF:000002">
    <property type="entry name" value="Phospholipase A2"/>
    <property type="match status" value="1"/>
</dbReference>
<dbReference type="InterPro" id="IPR035892">
    <property type="entry name" value="C2_domain_sf"/>
</dbReference>
<name>A0A9F2R6N2_PYTBI</name>
<evidence type="ECO:0000256" key="11">
    <source>
        <dbReference type="ARBA" id="ARBA00023136"/>
    </source>
</evidence>
<dbReference type="PANTHER" id="PTHR10728:SF32">
    <property type="entry name" value="CYTOSOLIC PHOSPHOLIPASE A2 BETA"/>
    <property type="match status" value="1"/>
</dbReference>
<evidence type="ECO:0000256" key="1">
    <source>
        <dbReference type="ARBA" id="ARBA00001913"/>
    </source>
</evidence>
<dbReference type="GO" id="GO:0005509">
    <property type="term" value="F:calcium ion binding"/>
    <property type="evidence" value="ECO:0007669"/>
    <property type="project" value="InterPro"/>
</dbReference>
<dbReference type="InterPro" id="IPR000008">
    <property type="entry name" value="C2_dom"/>
</dbReference>
<dbReference type="GO" id="GO:0005829">
    <property type="term" value="C:cytosol"/>
    <property type="evidence" value="ECO:0007669"/>
    <property type="project" value="UniProtKB-SubCell"/>
</dbReference>
<dbReference type="Gene3D" id="3.40.1090.10">
    <property type="entry name" value="Cytosolic phospholipase A2 catalytic domain"/>
    <property type="match status" value="1"/>
</dbReference>
<dbReference type="Proteomes" id="UP000695026">
    <property type="component" value="Unplaced"/>
</dbReference>
<comment type="subcellular location">
    <subcellularLocation>
        <location evidence="3">Cytoplasm</location>
        <location evidence="3">Cytosol</location>
    </subcellularLocation>
    <subcellularLocation>
        <location evidence="2">Membrane</location>
        <topology evidence="2">Peripheral membrane protein</topology>
    </subcellularLocation>
</comment>
<evidence type="ECO:0000256" key="2">
    <source>
        <dbReference type="ARBA" id="ARBA00004170"/>
    </source>
</evidence>
<dbReference type="SMART" id="SM00239">
    <property type="entry name" value="C2"/>
    <property type="match status" value="1"/>
</dbReference>
<keyword evidence="16" id="KW-1185">Reference proteome</keyword>
<dbReference type="EC" id="3.1.1.4" evidence="4 13"/>
<comment type="cofactor">
    <cofactor evidence="1">
        <name>Ca(2+)</name>
        <dbReference type="ChEBI" id="CHEBI:29108"/>
    </cofactor>
</comment>
<keyword evidence="7 12" id="KW-0378">Hydrolase</keyword>
<dbReference type="InterPro" id="IPR040723">
    <property type="entry name" value="cPLA2_C2"/>
</dbReference>
<dbReference type="PROSITE" id="PS51210">
    <property type="entry name" value="PLA2C"/>
    <property type="match status" value="1"/>
</dbReference>
<keyword evidence="9 12" id="KW-0442">Lipid degradation</keyword>
<evidence type="ECO:0000313" key="16">
    <source>
        <dbReference type="Proteomes" id="UP000695026"/>
    </source>
</evidence>
<keyword evidence="8 13" id="KW-0106">Calcium</keyword>
<keyword evidence="6 13" id="KW-0479">Metal-binding</keyword>
<keyword evidence="11" id="KW-0472">Membrane</keyword>
<dbReference type="OrthoDB" id="419768at2759"/>
<dbReference type="PANTHER" id="PTHR10728">
    <property type="entry name" value="CYTOSOLIC PHOSPHOLIPASE A2"/>
    <property type="match status" value="1"/>
</dbReference>
<evidence type="ECO:0000256" key="7">
    <source>
        <dbReference type="ARBA" id="ARBA00022801"/>
    </source>
</evidence>
<protein>
    <recommendedName>
        <fullName evidence="4 13">Phospholipase A2</fullName>
        <ecNumber evidence="4 13">3.1.1.4</ecNumber>
    </recommendedName>
</protein>
<dbReference type="FunFam" id="2.60.40.150:FF:000030">
    <property type="entry name" value="Phospholipase A2"/>
    <property type="match status" value="1"/>
</dbReference>
<dbReference type="GO" id="GO:0005544">
    <property type="term" value="F:calcium-dependent phospholipid binding"/>
    <property type="evidence" value="ECO:0007669"/>
    <property type="project" value="TreeGrafter"/>
</dbReference>
<dbReference type="Gene3D" id="2.60.40.150">
    <property type="entry name" value="C2 domain"/>
    <property type="match status" value="1"/>
</dbReference>
<evidence type="ECO:0000259" key="14">
    <source>
        <dbReference type="PROSITE" id="PS50004"/>
    </source>
</evidence>
<dbReference type="KEGG" id="pbi:103051992"/>
<dbReference type="SUPFAM" id="SSF52151">
    <property type="entry name" value="FabD/lysophospholipase-like"/>
    <property type="match status" value="1"/>
</dbReference>
<dbReference type="InterPro" id="IPR041847">
    <property type="entry name" value="C2_cPLA2"/>
</dbReference>
<evidence type="ECO:0000256" key="10">
    <source>
        <dbReference type="ARBA" id="ARBA00023098"/>
    </source>
</evidence>
<evidence type="ECO:0000256" key="13">
    <source>
        <dbReference type="RuleBase" id="RU362102"/>
    </source>
</evidence>
<proteinExistence type="predicted"/>
<evidence type="ECO:0000256" key="6">
    <source>
        <dbReference type="ARBA" id="ARBA00022723"/>
    </source>
</evidence>
<evidence type="ECO:0000259" key="15">
    <source>
        <dbReference type="PROSITE" id="PS51210"/>
    </source>
</evidence>
<dbReference type="Pfam" id="PF00168">
    <property type="entry name" value="C2"/>
    <property type="match status" value="1"/>
</dbReference>
<accession>A0A9F2R6N2</accession>
<dbReference type="Pfam" id="PF18695">
    <property type="entry name" value="cPLA2_C2"/>
    <property type="match status" value="1"/>
</dbReference>
<organism evidence="16 17">
    <name type="scientific">Python bivittatus</name>
    <name type="common">Burmese python</name>
    <name type="synonym">Python molurus bivittatus</name>
    <dbReference type="NCBI Taxonomy" id="176946"/>
    <lineage>
        <taxon>Eukaryota</taxon>
        <taxon>Metazoa</taxon>
        <taxon>Chordata</taxon>
        <taxon>Craniata</taxon>
        <taxon>Vertebrata</taxon>
        <taxon>Euteleostomi</taxon>
        <taxon>Lepidosauria</taxon>
        <taxon>Squamata</taxon>
        <taxon>Bifurcata</taxon>
        <taxon>Unidentata</taxon>
        <taxon>Episquamata</taxon>
        <taxon>Toxicofera</taxon>
        <taxon>Serpentes</taxon>
        <taxon>Henophidia</taxon>
        <taxon>Pythonidae</taxon>
        <taxon>Python</taxon>
    </lineage>
</organism>
<dbReference type="GeneID" id="103051992"/>
<feature type="domain" description="C2" evidence="14">
    <location>
        <begin position="1"/>
        <end position="116"/>
    </location>
</feature>
<dbReference type="CDD" id="cd04036">
    <property type="entry name" value="C2_cPLA2"/>
    <property type="match status" value="1"/>
</dbReference>
<reference evidence="17" key="1">
    <citation type="submission" date="2025-08" db="UniProtKB">
        <authorList>
            <consortium name="RefSeq"/>
        </authorList>
    </citation>
    <scope>IDENTIFICATION</scope>
    <source>
        <tissue evidence="17">Liver</tissue>
    </source>
</reference>
<dbReference type="RefSeq" id="XP_007437767.1">
    <property type="nucleotide sequence ID" value="XM_007437705.2"/>
</dbReference>
<feature type="domain" description="PLA2c" evidence="15">
    <location>
        <begin position="265"/>
        <end position="804"/>
    </location>
</feature>